<dbReference type="PANTHER" id="PTHR33789:SF11">
    <property type="entry name" value="OS05G0202300 PROTEIN"/>
    <property type="match status" value="1"/>
</dbReference>
<evidence type="ECO:0008006" key="3">
    <source>
        <dbReference type="Google" id="ProtNLM"/>
    </source>
</evidence>
<evidence type="ECO:0000313" key="2">
    <source>
        <dbReference type="Proteomes" id="UP001457282"/>
    </source>
</evidence>
<name>A0AAW1YCJ3_RUBAR</name>
<accession>A0AAW1YCJ3</accession>
<dbReference type="InterPro" id="IPR019587">
    <property type="entry name" value="Polyketide_cyclase/dehydratase"/>
</dbReference>
<dbReference type="Gene3D" id="3.30.530.20">
    <property type="match status" value="1"/>
</dbReference>
<dbReference type="Pfam" id="PF10604">
    <property type="entry name" value="Polyketide_cyc2"/>
    <property type="match status" value="1"/>
</dbReference>
<proteinExistence type="predicted"/>
<gene>
    <name evidence="1" type="ORF">M0R45_012083</name>
</gene>
<dbReference type="GO" id="GO:0004864">
    <property type="term" value="F:protein phosphatase inhibitor activity"/>
    <property type="evidence" value="ECO:0007669"/>
    <property type="project" value="UniProtKB-ARBA"/>
</dbReference>
<dbReference type="FunFam" id="3.30.530.20:FF:000064">
    <property type="entry name" value="Lachrymatory-factor synthase"/>
    <property type="match status" value="1"/>
</dbReference>
<organism evidence="1 2">
    <name type="scientific">Rubus argutus</name>
    <name type="common">Southern blackberry</name>
    <dbReference type="NCBI Taxonomy" id="59490"/>
    <lineage>
        <taxon>Eukaryota</taxon>
        <taxon>Viridiplantae</taxon>
        <taxon>Streptophyta</taxon>
        <taxon>Embryophyta</taxon>
        <taxon>Tracheophyta</taxon>
        <taxon>Spermatophyta</taxon>
        <taxon>Magnoliopsida</taxon>
        <taxon>eudicotyledons</taxon>
        <taxon>Gunneridae</taxon>
        <taxon>Pentapetalae</taxon>
        <taxon>rosids</taxon>
        <taxon>fabids</taxon>
        <taxon>Rosales</taxon>
        <taxon>Rosaceae</taxon>
        <taxon>Rosoideae</taxon>
        <taxon>Rosoideae incertae sedis</taxon>
        <taxon>Rubus</taxon>
    </lineage>
</organism>
<dbReference type="AlphaFoldDB" id="A0AAW1YCJ3"/>
<dbReference type="PANTHER" id="PTHR33789">
    <property type="entry name" value="LACHRYMATORY-FACTOR SYNTHASE"/>
    <property type="match status" value="1"/>
</dbReference>
<protein>
    <recommendedName>
        <fullName evidence="3">Lachrymatory factor synthase</fullName>
    </recommendedName>
</protein>
<keyword evidence="2" id="KW-1185">Reference proteome</keyword>
<dbReference type="InterPro" id="IPR023393">
    <property type="entry name" value="START-like_dom_sf"/>
</dbReference>
<dbReference type="CDD" id="cd07821">
    <property type="entry name" value="PYR_PYL_RCAR_like"/>
    <property type="match status" value="1"/>
</dbReference>
<sequence length="168" mass="19298">MEEQITHHPKWRGKSSVEVKGHAAQEVWPYLADFCNLHKVFPNLETCYQLEGVTGQPGLVRYCASFAINHDESTIKWAKERLLMIDPISRSLRYEIIDSNIGWFKAYVALMKVVPTNDDGCVIEWSFVCDPSEGWRLEDVQTFGESSLQSIAKKMEHVLKSETTYNLN</sequence>
<reference evidence="1 2" key="1">
    <citation type="journal article" date="2023" name="G3 (Bethesda)">
        <title>A chromosome-length genome assembly and annotation of blackberry (Rubus argutus, cv. 'Hillquist').</title>
        <authorList>
            <person name="Bruna T."/>
            <person name="Aryal R."/>
            <person name="Dudchenko O."/>
            <person name="Sargent D.J."/>
            <person name="Mead D."/>
            <person name="Buti M."/>
            <person name="Cavallini A."/>
            <person name="Hytonen T."/>
            <person name="Andres J."/>
            <person name="Pham M."/>
            <person name="Weisz D."/>
            <person name="Mascagni F."/>
            <person name="Usai G."/>
            <person name="Natali L."/>
            <person name="Bassil N."/>
            <person name="Fernandez G.E."/>
            <person name="Lomsadze A."/>
            <person name="Armour M."/>
            <person name="Olukolu B."/>
            <person name="Poorten T."/>
            <person name="Britton C."/>
            <person name="Davik J."/>
            <person name="Ashrafi H."/>
            <person name="Aiden E.L."/>
            <person name="Borodovsky M."/>
            <person name="Worthington M."/>
        </authorList>
    </citation>
    <scope>NUCLEOTIDE SEQUENCE [LARGE SCALE GENOMIC DNA]</scope>
    <source>
        <strain evidence="1">PI 553951</strain>
    </source>
</reference>
<dbReference type="EMBL" id="JBEDUW010000002">
    <property type="protein sequence ID" value="KAK9946632.1"/>
    <property type="molecule type" value="Genomic_DNA"/>
</dbReference>
<comment type="caution">
    <text evidence="1">The sequence shown here is derived from an EMBL/GenBank/DDBJ whole genome shotgun (WGS) entry which is preliminary data.</text>
</comment>
<dbReference type="Proteomes" id="UP001457282">
    <property type="component" value="Unassembled WGS sequence"/>
</dbReference>
<evidence type="ECO:0000313" key="1">
    <source>
        <dbReference type="EMBL" id="KAK9946632.1"/>
    </source>
</evidence>
<dbReference type="InterPro" id="IPR053249">
    <property type="entry name" value="LFS"/>
</dbReference>
<dbReference type="SUPFAM" id="SSF55961">
    <property type="entry name" value="Bet v1-like"/>
    <property type="match status" value="1"/>
</dbReference>